<accession>B4FFN6</accession>
<proteinExistence type="evidence at transcript level"/>
<protein>
    <submittedName>
        <fullName evidence="1">Uncharacterized protein</fullName>
    </submittedName>
</protein>
<dbReference type="AlphaFoldDB" id="B4FFN6"/>
<sequence>MEEEGHWRDLQVVKGVIVGNFVR</sequence>
<evidence type="ECO:0000313" key="1">
    <source>
        <dbReference type="EMBL" id="ACF80929.1"/>
    </source>
</evidence>
<dbReference type="EMBL" id="BT035924">
    <property type="protein sequence ID" value="ACF80929.1"/>
    <property type="molecule type" value="mRNA"/>
</dbReference>
<organism evidence="1">
    <name type="scientific">Zea mays</name>
    <name type="common">Maize</name>
    <dbReference type="NCBI Taxonomy" id="4577"/>
    <lineage>
        <taxon>Eukaryota</taxon>
        <taxon>Viridiplantae</taxon>
        <taxon>Streptophyta</taxon>
        <taxon>Embryophyta</taxon>
        <taxon>Tracheophyta</taxon>
        <taxon>Spermatophyta</taxon>
        <taxon>Magnoliopsida</taxon>
        <taxon>Liliopsida</taxon>
        <taxon>Poales</taxon>
        <taxon>Poaceae</taxon>
        <taxon>PACMAD clade</taxon>
        <taxon>Panicoideae</taxon>
        <taxon>Andropogonodae</taxon>
        <taxon>Andropogoneae</taxon>
        <taxon>Tripsacinae</taxon>
        <taxon>Zea</taxon>
    </lineage>
</organism>
<reference evidence="1" key="1">
    <citation type="journal article" date="2009" name="PLoS Genet.">
        <title>Sequencing, mapping, and analysis of 27,455 maize full-length cDNAs.</title>
        <authorList>
            <person name="Soderlund C."/>
            <person name="Descour A."/>
            <person name="Kudrna D."/>
            <person name="Bomhoff M."/>
            <person name="Boyd L."/>
            <person name="Currie J."/>
            <person name="Angelova A."/>
            <person name="Collura K."/>
            <person name="Wissotski M."/>
            <person name="Ashley E."/>
            <person name="Morrow D."/>
            <person name="Fernandes J."/>
            <person name="Walbot V."/>
            <person name="Yu Y."/>
        </authorList>
    </citation>
    <scope>NUCLEOTIDE SEQUENCE</scope>
    <source>
        <strain evidence="1">B73</strain>
    </source>
</reference>
<name>B4FFN6_MAIZE</name>